<gene>
    <name evidence="1" type="ORF">STAS_02045</name>
</gene>
<reference evidence="2" key="1">
    <citation type="journal article" date="2019" name="Curr. Biol.">
        <title>Genome Sequence of Striga asiatica Provides Insight into the Evolution of Plant Parasitism.</title>
        <authorList>
            <person name="Yoshida S."/>
            <person name="Kim S."/>
            <person name="Wafula E.K."/>
            <person name="Tanskanen J."/>
            <person name="Kim Y.M."/>
            <person name="Honaas L."/>
            <person name="Yang Z."/>
            <person name="Spallek T."/>
            <person name="Conn C.E."/>
            <person name="Ichihashi Y."/>
            <person name="Cheong K."/>
            <person name="Cui S."/>
            <person name="Der J.P."/>
            <person name="Gundlach H."/>
            <person name="Jiao Y."/>
            <person name="Hori C."/>
            <person name="Ishida J.K."/>
            <person name="Kasahara H."/>
            <person name="Kiba T."/>
            <person name="Kim M.S."/>
            <person name="Koo N."/>
            <person name="Laohavisit A."/>
            <person name="Lee Y.H."/>
            <person name="Lumba S."/>
            <person name="McCourt P."/>
            <person name="Mortimer J.C."/>
            <person name="Mutuku J.M."/>
            <person name="Nomura T."/>
            <person name="Sasaki-Sekimoto Y."/>
            <person name="Seto Y."/>
            <person name="Wang Y."/>
            <person name="Wakatake T."/>
            <person name="Sakakibara H."/>
            <person name="Demura T."/>
            <person name="Yamaguchi S."/>
            <person name="Yoneyama K."/>
            <person name="Manabe R.I."/>
            <person name="Nelson D.C."/>
            <person name="Schulman A.H."/>
            <person name="Timko M.P."/>
            <person name="dePamphilis C.W."/>
            <person name="Choi D."/>
            <person name="Shirasu K."/>
        </authorList>
    </citation>
    <scope>NUCLEOTIDE SEQUENCE [LARGE SCALE GENOMIC DNA]</scope>
    <source>
        <strain evidence="2">cv. UVA1</strain>
    </source>
</reference>
<comment type="caution">
    <text evidence="1">The sequence shown here is derived from an EMBL/GenBank/DDBJ whole genome shotgun (WGS) entry which is preliminary data.</text>
</comment>
<accession>A0A5A7P1D7</accession>
<dbReference type="AlphaFoldDB" id="A0A5A7P1D7"/>
<dbReference type="Proteomes" id="UP000325081">
    <property type="component" value="Unassembled WGS sequence"/>
</dbReference>
<name>A0A5A7P1D7_STRAF</name>
<organism evidence="1 2">
    <name type="scientific">Striga asiatica</name>
    <name type="common">Asiatic witchweed</name>
    <name type="synonym">Buchnera asiatica</name>
    <dbReference type="NCBI Taxonomy" id="4170"/>
    <lineage>
        <taxon>Eukaryota</taxon>
        <taxon>Viridiplantae</taxon>
        <taxon>Streptophyta</taxon>
        <taxon>Embryophyta</taxon>
        <taxon>Tracheophyta</taxon>
        <taxon>Spermatophyta</taxon>
        <taxon>Magnoliopsida</taxon>
        <taxon>eudicotyledons</taxon>
        <taxon>Gunneridae</taxon>
        <taxon>Pentapetalae</taxon>
        <taxon>asterids</taxon>
        <taxon>lamiids</taxon>
        <taxon>Lamiales</taxon>
        <taxon>Orobanchaceae</taxon>
        <taxon>Buchnereae</taxon>
        <taxon>Striga</taxon>
    </lineage>
</organism>
<protein>
    <submittedName>
        <fullName evidence="1">Integral membrane protein</fullName>
    </submittedName>
</protein>
<sequence length="102" mass="11349">MGSEMVEREVRRLAARGGGGSLPACRYAAGKRDERFHFPLHLLASRVIVAIFICSHLEKQKKSWRILQQFRIEIATVSPAVLQFRSTAAIDGAPCMLLRKAG</sequence>
<proteinExistence type="predicted"/>
<evidence type="ECO:0000313" key="2">
    <source>
        <dbReference type="Proteomes" id="UP000325081"/>
    </source>
</evidence>
<keyword evidence="2" id="KW-1185">Reference proteome</keyword>
<evidence type="ECO:0000313" key="1">
    <source>
        <dbReference type="EMBL" id="GER26394.1"/>
    </source>
</evidence>
<dbReference type="EMBL" id="BKCP01001113">
    <property type="protein sequence ID" value="GER26394.1"/>
    <property type="molecule type" value="Genomic_DNA"/>
</dbReference>